<evidence type="ECO:0000256" key="1">
    <source>
        <dbReference type="ARBA" id="ARBA00022723"/>
    </source>
</evidence>
<dbReference type="GO" id="GO:0016814">
    <property type="term" value="F:hydrolase activity, acting on carbon-nitrogen (but not peptide) bonds, in cyclic amidines"/>
    <property type="evidence" value="ECO:0007669"/>
    <property type="project" value="UniProtKB-ARBA"/>
</dbReference>
<gene>
    <name evidence="5" type="ORF">Z959_12900</name>
</gene>
<name>A0AA40ISA8_CLONO</name>
<evidence type="ECO:0000256" key="2">
    <source>
        <dbReference type="ARBA" id="ARBA00022801"/>
    </source>
</evidence>
<dbReference type="Gene3D" id="3.20.20.140">
    <property type="entry name" value="Metal-dependent hydrolases"/>
    <property type="match status" value="1"/>
</dbReference>
<evidence type="ECO:0000259" key="4">
    <source>
        <dbReference type="Pfam" id="PF01979"/>
    </source>
</evidence>
<evidence type="ECO:0000256" key="3">
    <source>
        <dbReference type="ARBA" id="ARBA00022833"/>
    </source>
</evidence>
<dbReference type="EMBL" id="JENW01000155">
    <property type="protein sequence ID" value="KEI11987.1"/>
    <property type="molecule type" value="Genomic_DNA"/>
</dbReference>
<dbReference type="PANTHER" id="PTHR43794:SF11">
    <property type="entry name" value="AMIDOHYDROLASE-RELATED DOMAIN-CONTAINING PROTEIN"/>
    <property type="match status" value="1"/>
</dbReference>
<dbReference type="InterPro" id="IPR006680">
    <property type="entry name" value="Amidohydro-rel"/>
</dbReference>
<keyword evidence="6" id="KW-1185">Reference proteome</keyword>
<evidence type="ECO:0000313" key="5">
    <source>
        <dbReference type="EMBL" id="KEI11987.1"/>
    </source>
</evidence>
<dbReference type="EC" id="3.5.99.3" evidence="5"/>
<keyword evidence="1" id="KW-0479">Metal-binding</keyword>
<dbReference type="GO" id="GO:0019239">
    <property type="term" value="F:deaminase activity"/>
    <property type="evidence" value="ECO:0007669"/>
    <property type="project" value="UniProtKB-ARBA"/>
</dbReference>
<proteinExistence type="predicted"/>
<evidence type="ECO:0000313" key="6">
    <source>
        <dbReference type="Proteomes" id="UP000027770"/>
    </source>
</evidence>
<dbReference type="CDD" id="cd01298">
    <property type="entry name" value="ATZ_TRZ_like"/>
    <property type="match status" value="1"/>
</dbReference>
<accession>A0AA40ISA8</accession>
<keyword evidence="3" id="KW-0862">Zinc</keyword>
<dbReference type="InterPro" id="IPR011059">
    <property type="entry name" value="Metal-dep_hydrolase_composite"/>
</dbReference>
<protein>
    <submittedName>
        <fullName evidence="5">Hydroxydechloroatrazine ethylaminohydrolase</fullName>
        <ecNumber evidence="5">3.5.99.3</ecNumber>
    </submittedName>
</protein>
<sequence>MKRGGFKMALLLKNLSKVVTFNDKNEILNNVDILIKNNEIVSIGKNISVGEKEEIIDCSNLIALPGFVNTHHHLFQTLFRGIEEVQEKPLFPWLVGLYEFWKHLTPEAVYYGALVGFSELLRTGCTTTMDHHYLFPKDKPSTLIDEQIKAASKIGIRFHATRGSMSLGKSNGGLPPDSVVQAEDVILEDSERLIKKYHDESKFAMQRIALAPCSPFSVTRELMIKSRELARKYNVMMHTHLAETKDEEKFCIEMYGMRPVELMEDLDWIGSDVWFAHVIHLNEREMKVLKGSGVAHCPSSNMKLNSGICPTTELLNSGVKVSIAVDGSASNDGSNMWEEVRRGYLLNHLKYGTEGLNAYEILKLATRGGAEVLGRSDIGILEENKAADIVLFDLNDVAYAGCHNPLVALVTCGNTSLVKMTIVNGKVVVKDGILLTMNTQDIRLNAHKIATDIIKYEREHH</sequence>
<comment type="caution">
    <text evidence="5">The sequence shown here is derived from an EMBL/GenBank/DDBJ whole genome shotgun (WGS) entry which is preliminary data.</text>
</comment>
<dbReference type="Pfam" id="PF01979">
    <property type="entry name" value="Amidohydro_1"/>
    <property type="match status" value="1"/>
</dbReference>
<dbReference type="FunFam" id="3.20.20.140:FF:000014">
    <property type="entry name" value="5-methylthioadenosine/S-adenosylhomocysteine deaminase"/>
    <property type="match status" value="1"/>
</dbReference>
<organism evidence="5 6">
    <name type="scientific">Clostridium novyi B str. ATCC 27606</name>
    <dbReference type="NCBI Taxonomy" id="1443123"/>
    <lineage>
        <taxon>Bacteria</taxon>
        <taxon>Bacillati</taxon>
        <taxon>Bacillota</taxon>
        <taxon>Clostridia</taxon>
        <taxon>Eubacteriales</taxon>
        <taxon>Clostridiaceae</taxon>
        <taxon>Clostridium</taxon>
    </lineage>
</organism>
<dbReference type="Gene3D" id="2.30.40.10">
    <property type="entry name" value="Urease, subunit C, domain 1"/>
    <property type="match status" value="1"/>
</dbReference>
<reference evidence="5 6" key="1">
    <citation type="submission" date="2014-02" db="EMBL/GenBank/DDBJ databases">
        <title>Plasmidome dynamics in the species complex Clostridium novyi sensu lato converts strains of independent lineages into distinctly different pathogens.</title>
        <authorList>
            <person name="Skarin H."/>
            <person name="Segerman B."/>
        </authorList>
    </citation>
    <scope>NUCLEOTIDE SEQUENCE [LARGE SCALE GENOMIC DNA]</scope>
    <source>
        <strain evidence="5 6">ATCC 27606</strain>
    </source>
</reference>
<feature type="domain" description="Amidohydrolase-related" evidence="4">
    <location>
        <begin position="62"/>
        <end position="428"/>
    </location>
</feature>
<dbReference type="Proteomes" id="UP000027770">
    <property type="component" value="Unassembled WGS sequence"/>
</dbReference>
<dbReference type="SUPFAM" id="SSF51556">
    <property type="entry name" value="Metallo-dependent hydrolases"/>
    <property type="match status" value="1"/>
</dbReference>
<dbReference type="GO" id="GO:0046872">
    <property type="term" value="F:metal ion binding"/>
    <property type="evidence" value="ECO:0007669"/>
    <property type="project" value="UniProtKB-KW"/>
</dbReference>
<dbReference type="InterPro" id="IPR032466">
    <property type="entry name" value="Metal_Hydrolase"/>
</dbReference>
<dbReference type="PANTHER" id="PTHR43794">
    <property type="entry name" value="AMINOHYDROLASE SSNA-RELATED"/>
    <property type="match status" value="1"/>
</dbReference>
<dbReference type="NCBIfam" id="NF006055">
    <property type="entry name" value="PRK08203.1"/>
    <property type="match status" value="1"/>
</dbReference>
<dbReference type="InterPro" id="IPR050287">
    <property type="entry name" value="MTA/SAH_deaminase"/>
</dbReference>
<dbReference type="SUPFAM" id="SSF51338">
    <property type="entry name" value="Composite domain of metallo-dependent hydrolases"/>
    <property type="match status" value="2"/>
</dbReference>
<dbReference type="AlphaFoldDB" id="A0AA40ISA8"/>
<keyword evidence="2 5" id="KW-0378">Hydrolase</keyword>